<evidence type="ECO:0000259" key="2">
    <source>
        <dbReference type="Pfam" id="PF03108"/>
    </source>
</evidence>
<dbReference type="InterPro" id="IPR018289">
    <property type="entry name" value="MULE_transposase_dom"/>
</dbReference>
<dbReference type="AlphaFoldDB" id="A0A444XUX9"/>
<dbReference type="Proteomes" id="UP000289738">
    <property type="component" value="Chromosome B09"/>
</dbReference>
<evidence type="ECO:0000313" key="5">
    <source>
        <dbReference type="Proteomes" id="UP000289738"/>
    </source>
</evidence>
<name>A0A444XUX9_ARAHY</name>
<dbReference type="Pfam" id="PF10551">
    <property type="entry name" value="MULE"/>
    <property type="match status" value="1"/>
</dbReference>
<sequence>MSDRVLLKVYYFGQILLQTSEGVTFICENLLDVVIPFTISFEELKGVICEKIHSERARRVACILYRYPIQVFGGFVQFQTKYVTDEVSMQEMFSMYIENRSQLAFIELYVEFEQSEADRNIIREDYNSESEEEFESNYEVVGPDGDKDQGDGPMAPDVSDVVNALANEVPFEEPSFMRVLDLEAMHIPEFPDYISAEIPFVADGEFTVGMEFSSKEAIIKAIKEYTIRRSVDYRVYESEPLTFYAKCTQYGSGCDWLIRVSMIRRKYCWVIRRYNGSHTCTRSTISQDHSKLDSTTIAEAIKPLVEADPALKVKSVIAEAQSKFNYIVSYRKAWLAKQKAVEKIFGGWEASYETLPIWFEAMCHKEPSAVVHFETMHAYQEDDLVTDIWILHRYPCIRAFRHCKPVVQVDGTHLYGKYKGCLLVAVSQDANNNIVPIAFAIVEGETSDAWHFFLRNLRQYVVTRDGVGLISDRHESINAAVERSNGVWSPLKAFHMFCIRHIESNFLRKFKAPYLQKLVVNIGYSRTVREYEYTLAFDGGYRWGHMTTNLVECINSVLKGARNLPVTVLVKATFYRLNELFTRKRAEAEARINTGHVFSDVVTSKLHANQLASGNIQVSCFDRQNEVFEVREMPSGLEFAVDLRGLRCDCDEFQMDQVRRVYRVRFRPLGNPTTWPAYNGPRFMPNPFLRRVTKGRPRMTRFLNEMDTRMLRRPRRYRLCGAEGHSRSRYRQSGGANAGRDAQ</sequence>
<dbReference type="STRING" id="3818.A0A444XUX9"/>
<feature type="domain" description="MULE transposase" evidence="3">
    <location>
        <begin position="406"/>
        <end position="505"/>
    </location>
</feature>
<dbReference type="InterPro" id="IPR004332">
    <property type="entry name" value="Transposase_MuDR"/>
</dbReference>
<gene>
    <name evidence="4" type="ORF">Ahy_B09g099829</name>
</gene>
<protein>
    <recommendedName>
        <fullName evidence="6">Transposase MuDR plant domain-containing protein</fullName>
    </recommendedName>
</protein>
<accession>A0A444XUX9</accession>
<keyword evidence="5" id="KW-1185">Reference proteome</keyword>
<dbReference type="PANTHER" id="PTHR31973:SF195">
    <property type="entry name" value="MUDR FAMILY TRANSPOSASE"/>
    <property type="match status" value="1"/>
</dbReference>
<feature type="region of interest" description="Disordered" evidence="1">
    <location>
        <begin position="126"/>
        <end position="154"/>
    </location>
</feature>
<dbReference type="PANTHER" id="PTHR31973">
    <property type="entry name" value="POLYPROTEIN, PUTATIVE-RELATED"/>
    <property type="match status" value="1"/>
</dbReference>
<dbReference type="EMBL" id="SDMP01000019">
    <property type="protein sequence ID" value="RYQ93561.1"/>
    <property type="molecule type" value="Genomic_DNA"/>
</dbReference>
<dbReference type="Pfam" id="PF03108">
    <property type="entry name" value="DBD_Tnp_Mut"/>
    <property type="match status" value="1"/>
</dbReference>
<comment type="caution">
    <text evidence="4">The sequence shown here is derived from an EMBL/GenBank/DDBJ whole genome shotgun (WGS) entry which is preliminary data.</text>
</comment>
<feature type="domain" description="Transposase MuDR plant" evidence="2">
    <location>
        <begin position="206"/>
        <end position="265"/>
    </location>
</feature>
<evidence type="ECO:0000259" key="3">
    <source>
        <dbReference type="Pfam" id="PF10551"/>
    </source>
</evidence>
<organism evidence="4 5">
    <name type="scientific">Arachis hypogaea</name>
    <name type="common">Peanut</name>
    <dbReference type="NCBI Taxonomy" id="3818"/>
    <lineage>
        <taxon>Eukaryota</taxon>
        <taxon>Viridiplantae</taxon>
        <taxon>Streptophyta</taxon>
        <taxon>Embryophyta</taxon>
        <taxon>Tracheophyta</taxon>
        <taxon>Spermatophyta</taxon>
        <taxon>Magnoliopsida</taxon>
        <taxon>eudicotyledons</taxon>
        <taxon>Gunneridae</taxon>
        <taxon>Pentapetalae</taxon>
        <taxon>rosids</taxon>
        <taxon>fabids</taxon>
        <taxon>Fabales</taxon>
        <taxon>Fabaceae</taxon>
        <taxon>Papilionoideae</taxon>
        <taxon>50 kb inversion clade</taxon>
        <taxon>dalbergioids sensu lato</taxon>
        <taxon>Dalbergieae</taxon>
        <taxon>Pterocarpus clade</taxon>
        <taxon>Arachis</taxon>
    </lineage>
</organism>
<evidence type="ECO:0000256" key="1">
    <source>
        <dbReference type="SAM" id="MobiDB-lite"/>
    </source>
</evidence>
<evidence type="ECO:0000313" key="4">
    <source>
        <dbReference type="EMBL" id="RYQ93561.1"/>
    </source>
</evidence>
<feature type="compositionally biased region" description="Acidic residues" evidence="1">
    <location>
        <begin position="127"/>
        <end position="136"/>
    </location>
</feature>
<proteinExistence type="predicted"/>
<evidence type="ECO:0008006" key="6">
    <source>
        <dbReference type="Google" id="ProtNLM"/>
    </source>
</evidence>
<feature type="region of interest" description="Disordered" evidence="1">
    <location>
        <begin position="722"/>
        <end position="743"/>
    </location>
</feature>
<reference evidence="4 5" key="1">
    <citation type="submission" date="2019-01" db="EMBL/GenBank/DDBJ databases">
        <title>Sequencing of cultivated peanut Arachis hypogaea provides insights into genome evolution and oil improvement.</title>
        <authorList>
            <person name="Chen X."/>
        </authorList>
    </citation>
    <scope>NUCLEOTIDE SEQUENCE [LARGE SCALE GENOMIC DNA]</scope>
    <source>
        <strain evidence="5">cv. Fuhuasheng</strain>
        <tissue evidence="4">Leaves</tissue>
    </source>
</reference>